<evidence type="ECO:0000313" key="2">
    <source>
        <dbReference type="EMBL" id="KAF6822933.1"/>
    </source>
</evidence>
<gene>
    <name evidence="2" type="ORF">CPLU01_11686</name>
</gene>
<evidence type="ECO:0000256" key="1">
    <source>
        <dbReference type="SAM" id="MobiDB-lite"/>
    </source>
</evidence>
<feature type="region of interest" description="Disordered" evidence="1">
    <location>
        <begin position="69"/>
        <end position="90"/>
    </location>
</feature>
<proteinExistence type="predicted"/>
<organism evidence="2 3">
    <name type="scientific">Colletotrichum plurivorum</name>
    <dbReference type="NCBI Taxonomy" id="2175906"/>
    <lineage>
        <taxon>Eukaryota</taxon>
        <taxon>Fungi</taxon>
        <taxon>Dikarya</taxon>
        <taxon>Ascomycota</taxon>
        <taxon>Pezizomycotina</taxon>
        <taxon>Sordariomycetes</taxon>
        <taxon>Hypocreomycetidae</taxon>
        <taxon>Glomerellales</taxon>
        <taxon>Glomerellaceae</taxon>
        <taxon>Colletotrichum</taxon>
        <taxon>Colletotrichum orchidearum species complex</taxon>
    </lineage>
</organism>
<protein>
    <submittedName>
        <fullName evidence="2">Uncharacterized protein</fullName>
    </submittedName>
</protein>
<dbReference type="Proteomes" id="UP000654918">
    <property type="component" value="Unassembled WGS sequence"/>
</dbReference>
<reference evidence="2" key="1">
    <citation type="journal article" date="2020" name="Phytopathology">
        <title>Genome Sequence Resources of Colletotrichum truncatum, C. plurivorum, C. musicola, and C. sojae: Four Species Pathogenic to Soybean (Glycine max).</title>
        <authorList>
            <person name="Rogerio F."/>
            <person name="Boufleur T.R."/>
            <person name="Ciampi-Guillardi M."/>
            <person name="Sukno S.A."/>
            <person name="Thon M.R."/>
            <person name="Massola Junior N.S."/>
            <person name="Baroncelli R."/>
        </authorList>
    </citation>
    <scope>NUCLEOTIDE SEQUENCE</scope>
    <source>
        <strain evidence="2">LFN00145</strain>
    </source>
</reference>
<keyword evidence="3" id="KW-1185">Reference proteome</keyword>
<evidence type="ECO:0000313" key="3">
    <source>
        <dbReference type="Proteomes" id="UP000654918"/>
    </source>
</evidence>
<dbReference type="EMBL" id="WIGO01000224">
    <property type="protein sequence ID" value="KAF6822933.1"/>
    <property type="molecule type" value="Genomic_DNA"/>
</dbReference>
<sequence length="90" mass="9774">MLDIYGLNVDGRIFSAKWEGILGKFQGFIRASFMRRGSGSLSLRPSGRLRAQQPSVYQTLGASGTSKLRLRKKTGASPTPATGITFCHGR</sequence>
<dbReference type="AlphaFoldDB" id="A0A8H6N7V7"/>
<comment type="caution">
    <text evidence="2">The sequence shown here is derived from an EMBL/GenBank/DDBJ whole genome shotgun (WGS) entry which is preliminary data.</text>
</comment>
<name>A0A8H6N7V7_9PEZI</name>
<accession>A0A8H6N7V7</accession>